<evidence type="ECO:0000313" key="2">
    <source>
        <dbReference type="Proteomes" id="UP000501168"/>
    </source>
</evidence>
<proteinExistence type="predicted"/>
<dbReference type="PROSITE" id="PS51257">
    <property type="entry name" value="PROKAR_LIPOPROTEIN"/>
    <property type="match status" value="1"/>
</dbReference>
<dbReference type="EMBL" id="CP050253">
    <property type="protein sequence ID" value="QIQ22158.1"/>
    <property type="molecule type" value="Genomic_DNA"/>
</dbReference>
<gene>
    <name evidence="1" type="ORF">IPMB12_10960</name>
</gene>
<name>A0A6G9ID45_9GAMM</name>
<dbReference type="RefSeq" id="WP_166917455.1">
    <property type="nucleotide sequence ID" value="NZ_CP050253.1"/>
</dbReference>
<reference evidence="1 2" key="1">
    <citation type="submission" date="2020-03" db="EMBL/GenBank/DDBJ databases">
        <title>Complete genome sequence of Orbus sp. IPMB12 (BCRC 80908).</title>
        <authorList>
            <person name="Lo W.-S."/>
            <person name="Chang T.-H."/>
            <person name="Kuo C.-H."/>
        </authorList>
    </citation>
    <scope>NUCLEOTIDE SEQUENCE [LARGE SCALE GENOMIC DNA]</scope>
    <source>
        <strain evidence="1 2">IPMB12</strain>
    </source>
</reference>
<dbReference type="InterPro" id="IPR022260">
    <property type="entry name" value="Integr_conj_element_PilL"/>
</dbReference>
<dbReference type="InParanoid" id="A0A6G9ID45"/>
<evidence type="ECO:0000313" key="1">
    <source>
        <dbReference type="EMBL" id="QIQ22158.1"/>
    </source>
</evidence>
<dbReference type="NCBIfam" id="TIGR03748">
    <property type="entry name" value="conj_PilL"/>
    <property type="match status" value="1"/>
</dbReference>
<protein>
    <submittedName>
        <fullName evidence="1">Uncharacterized protein</fullName>
    </submittedName>
</protein>
<keyword evidence="2" id="KW-1185">Reference proteome</keyword>
<dbReference type="Proteomes" id="UP000501168">
    <property type="component" value="Chromosome"/>
</dbReference>
<dbReference type="AlphaFoldDB" id="A0A6G9ID45"/>
<organism evidence="1 2">
    <name type="scientific">Zophobihabitans entericus</name>
    <dbReference type="NCBI Taxonomy" id="1635327"/>
    <lineage>
        <taxon>Bacteria</taxon>
        <taxon>Pseudomonadati</taxon>
        <taxon>Pseudomonadota</taxon>
        <taxon>Gammaproteobacteria</taxon>
        <taxon>Orbales</taxon>
        <taxon>Orbaceae</taxon>
        <taxon>Zophobihabitans</taxon>
    </lineage>
</organism>
<dbReference type="KEGG" id="orb:IPMB12_10960"/>
<sequence length="165" mass="18255">MKSLYFLLSLSIGFLVGCSTPTSEPAPIIAPTVQTVQEETIPVVRYGRYTLIELMPTKNQTHLLEQVIDVTIPSNNEKPYTSVKDAVQYVLLHSGYQLCPSIELNERLSKLPLPASHIHLGPLTLKDTLSTLVGSAYVLKVEESTRTVCFDSIQNNVVIAQENTQ</sequence>
<accession>A0A6G9ID45</accession>